<dbReference type="AlphaFoldDB" id="A0A2A2GA03"/>
<evidence type="ECO:0000256" key="5">
    <source>
        <dbReference type="ARBA" id="ARBA00022729"/>
    </source>
</evidence>
<dbReference type="CDD" id="cd01347">
    <property type="entry name" value="ligand_gated_channel"/>
    <property type="match status" value="1"/>
</dbReference>
<gene>
    <name evidence="13" type="ORF">CK503_09170</name>
</gene>
<dbReference type="GO" id="GO:0044718">
    <property type="term" value="P:siderophore transmembrane transport"/>
    <property type="evidence" value="ECO:0007669"/>
    <property type="project" value="TreeGrafter"/>
</dbReference>
<dbReference type="GO" id="GO:0015344">
    <property type="term" value="F:siderophore uptake transmembrane transporter activity"/>
    <property type="evidence" value="ECO:0007669"/>
    <property type="project" value="TreeGrafter"/>
</dbReference>
<evidence type="ECO:0000313" key="14">
    <source>
        <dbReference type="Proteomes" id="UP000218831"/>
    </source>
</evidence>
<dbReference type="OrthoDB" id="9782587at2"/>
<protein>
    <recommendedName>
        <fullName evidence="15">TonB-dependent receptor</fullName>
    </recommendedName>
</protein>
<dbReference type="InterPro" id="IPR010917">
    <property type="entry name" value="TonB_rcpt_CS"/>
</dbReference>
<keyword evidence="14" id="KW-1185">Reference proteome</keyword>
<evidence type="ECO:0000259" key="11">
    <source>
        <dbReference type="Pfam" id="PF00593"/>
    </source>
</evidence>
<sequence>MTNQTQRNRYSFHLLNTFARYLLLCTALFVSLSITTYAQEVDDSLKVDLDPIEVTAMHSVVSSSDAPVALSTLSRNLEEINGTATLSLEDISQQMPGIWVSDRQNYALGERLTIRGVGWRAAFGVRGVQVVLNDMPLTVADGQTMLNIVDPSFIRRAELLRGPAAAYWGNSSGGVLYLSTKARSEQGNSFRLKTMGGSFGTQKVEGEFSVRNSKHQMTGYTSYLNTDGYRDYSAAQVFRSGVTGAVNLTSKSRLEYQTAIINMPKAQHPSALTAQDAENNPTNAVSSFVDAGAGKQLTQQQAGLSYMLETGAGTFDITGYGIYRDLNNPLPFGIITVNRSAGGLRTTFDKEWDQLKIKMGIETKFQNDDREEFQNTGDAKRGATTVDQVEKVWNQAVFSTATYSLGKFNILGGLRYDRINFSTDANTASQSGDRTFKSVSPSLGINYRPGNQNIFANVSTSFEAPTTTELVNRPGGGNGFNPKLKPEQTIGLETGIRGHIQSSALTYDLTFYRLWIDDLLFPYQLETDGPTFYRNQGETRHTGIEAQLGWQIHQDLKLSATTTVTNATFKEVQPDSLKGNEVPGIAPFRLNGKASWTPGNFLLSLTYKHVSSYMADNRNTAENDAYHVFDGSFSFQKLFSTQDVEVQPFIDINNLFDTRYNGSVTVNAFGGRYFEPAPGRNWQAGISLNF</sequence>
<evidence type="ECO:0000256" key="6">
    <source>
        <dbReference type="ARBA" id="ARBA00023077"/>
    </source>
</evidence>
<keyword evidence="7 9" id="KW-0472">Membrane</keyword>
<comment type="caution">
    <text evidence="13">The sequence shown here is derived from an EMBL/GenBank/DDBJ whole genome shotgun (WGS) entry which is preliminary data.</text>
</comment>
<dbReference type="InterPro" id="IPR039426">
    <property type="entry name" value="TonB-dep_rcpt-like"/>
</dbReference>
<keyword evidence="8 9" id="KW-0998">Cell outer membrane</keyword>
<keyword evidence="3 9" id="KW-1134">Transmembrane beta strand</keyword>
<keyword evidence="4 9" id="KW-0812">Transmembrane</keyword>
<organism evidence="13 14">
    <name type="scientific">Fodinibius salipaludis</name>
    <dbReference type="NCBI Taxonomy" id="2032627"/>
    <lineage>
        <taxon>Bacteria</taxon>
        <taxon>Pseudomonadati</taxon>
        <taxon>Balneolota</taxon>
        <taxon>Balneolia</taxon>
        <taxon>Balneolales</taxon>
        <taxon>Balneolaceae</taxon>
        <taxon>Fodinibius</taxon>
    </lineage>
</organism>
<name>A0A2A2GA03_9BACT</name>
<reference evidence="13 14" key="1">
    <citation type="submission" date="2017-08" db="EMBL/GenBank/DDBJ databases">
        <title>Aliifodinibius alkalisoli sp. nov., isolated from saline alkaline soil.</title>
        <authorList>
            <person name="Liu D."/>
            <person name="Zhang G."/>
        </authorList>
    </citation>
    <scope>NUCLEOTIDE SEQUENCE [LARGE SCALE GENOMIC DNA]</scope>
    <source>
        <strain evidence="13 14">WN023</strain>
    </source>
</reference>
<evidence type="ECO:0000256" key="8">
    <source>
        <dbReference type="ARBA" id="ARBA00023237"/>
    </source>
</evidence>
<dbReference type="Pfam" id="PF00593">
    <property type="entry name" value="TonB_dep_Rec_b-barrel"/>
    <property type="match status" value="1"/>
</dbReference>
<accession>A0A2A2GA03</accession>
<dbReference type="EMBL" id="NSKE01000006">
    <property type="protein sequence ID" value="PAU93834.1"/>
    <property type="molecule type" value="Genomic_DNA"/>
</dbReference>
<dbReference type="InterPro" id="IPR037066">
    <property type="entry name" value="Plug_dom_sf"/>
</dbReference>
<dbReference type="Proteomes" id="UP000218831">
    <property type="component" value="Unassembled WGS sequence"/>
</dbReference>
<evidence type="ECO:0000256" key="9">
    <source>
        <dbReference type="PROSITE-ProRule" id="PRU01360"/>
    </source>
</evidence>
<evidence type="ECO:0000256" key="7">
    <source>
        <dbReference type="ARBA" id="ARBA00023136"/>
    </source>
</evidence>
<dbReference type="Gene3D" id="2.40.170.20">
    <property type="entry name" value="TonB-dependent receptor, beta-barrel domain"/>
    <property type="match status" value="1"/>
</dbReference>
<dbReference type="InterPro" id="IPR012910">
    <property type="entry name" value="Plug_dom"/>
</dbReference>
<dbReference type="PANTHER" id="PTHR30069:SF28">
    <property type="entry name" value="TONB-DEPENDENT RECEPTOR YNCD-RELATED"/>
    <property type="match status" value="1"/>
</dbReference>
<feature type="domain" description="TonB-dependent receptor plug" evidence="12">
    <location>
        <begin position="65"/>
        <end position="175"/>
    </location>
</feature>
<proteinExistence type="inferred from homology"/>
<dbReference type="SUPFAM" id="SSF56935">
    <property type="entry name" value="Porins"/>
    <property type="match status" value="1"/>
</dbReference>
<dbReference type="Gene3D" id="2.170.130.10">
    <property type="entry name" value="TonB-dependent receptor, plug domain"/>
    <property type="match status" value="1"/>
</dbReference>
<evidence type="ECO:0000256" key="4">
    <source>
        <dbReference type="ARBA" id="ARBA00022692"/>
    </source>
</evidence>
<keyword evidence="2 9" id="KW-0813">Transport</keyword>
<keyword evidence="5" id="KW-0732">Signal</keyword>
<dbReference type="PROSITE" id="PS52016">
    <property type="entry name" value="TONB_DEPENDENT_REC_3"/>
    <property type="match status" value="1"/>
</dbReference>
<evidence type="ECO:0000256" key="3">
    <source>
        <dbReference type="ARBA" id="ARBA00022452"/>
    </source>
</evidence>
<dbReference type="InterPro" id="IPR000531">
    <property type="entry name" value="Beta-barrel_TonB"/>
</dbReference>
<comment type="subcellular location">
    <subcellularLocation>
        <location evidence="1 9">Cell outer membrane</location>
        <topology evidence="1 9">Multi-pass membrane protein</topology>
    </subcellularLocation>
</comment>
<evidence type="ECO:0000256" key="10">
    <source>
        <dbReference type="RuleBase" id="RU003357"/>
    </source>
</evidence>
<dbReference type="PANTHER" id="PTHR30069">
    <property type="entry name" value="TONB-DEPENDENT OUTER MEMBRANE RECEPTOR"/>
    <property type="match status" value="1"/>
</dbReference>
<dbReference type="PROSITE" id="PS01156">
    <property type="entry name" value="TONB_DEPENDENT_REC_2"/>
    <property type="match status" value="1"/>
</dbReference>
<keyword evidence="6 10" id="KW-0798">TonB box</keyword>
<dbReference type="RefSeq" id="WP_095606510.1">
    <property type="nucleotide sequence ID" value="NZ_NSKE01000006.1"/>
</dbReference>
<dbReference type="Pfam" id="PF07715">
    <property type="entry name" value="Plug"/>
    <property type="match status" value="1"/>
</dbReference>
<evidence type="ECO:0000256" key="1">
    <source>
        <dbReference type="ARBA" id="ARBA00004571"/>
    </source>
</evidence>
<comment type="similarity">
    <text evidence="9 10">Belongs to the TonB-dependent receptor family.</text>
</comment>
<dbReference type="InterPro" id="IPR036942">
    <property type="entry name" value="Beta-barrel_TonB_sf"/>
</dbReference>
<evidence type="ECO:0008006" key="15">
    <source>
        <dbReference type="Google" id="ProtNLM"/>
    </source>
</evidence>
<evidence type="ECO:0000313" key="13">
    <source>
        <dbReference type="EMBL" id="PAU93834.1"/>
    </source>
</evidence>
<dbReference type="GO" id="GO:0009279">
    <property type="term" value="C:cell outer membrane"/>
    <property type="evidence" value="ECO:0007669"/>
    <property type="project" value="UniProtKB-SubCell"/>
</dbReference>
<feature type="domain" description="TonB-dependent receptor-like beta-barrel" evidence="11">
    <location>
        <begin position="292"/>
        <end position="636"/>
    </location>
</feature>
<evidence type="ECO:0000256" key="2">
    <source>
        <dbReference type="ARBA" id="ARBA00022448"/>
    </source>
</evidence>
<evidence type="ECO:0000259" key="12">
    <source>
        <dbReference type="Pfam" id="PF07715"/>
    </source>
</evidence>